<accession>A0A8C0X4R2</accession>
<keyword evidence="2" id="KW-0175">Coiled coil</keyword>
<dbReference type="InterPro" id="IPR004244">
    <property type="entry name" value="Transposase_22"/>
</dbReference>
<dbReference type="Pfam" id="PF02994">
    <property type="entry name" value="Transposase_22"/>
    <property type="match status" value="1"/>
</dbReference>
<feature type="region of interest" description="Disordered" evidence="3">
    <location>
        <begin position="247"/>
        <end position="266"/>
    </location>
</feature>
<dbReference type="Gene3D" id="1.20.5.390">
    <property type="entry name" value="L1 transposable element, trimerization domain"/>
    <property type="match status" value="1"/>
</dbReference>
<evidence type="ECO:0000259" key="4">
    <source>
        <dbReference type="Pfam" id="PF02994"/>
    </source>
</evidence>
<dbReference type="SUPFAM" id="SSF58100">
    <property type="entry name" value="Bacterial hemolysins"/>
    <property type="match status" value="1"/>
</dbReference>
<dbReference type="Ensembl" id="ENSCCNT00000028638.1">
    <property type="protein sequence ID" value="ENSCCNP00000022349.1"/>
    <property type="gene ID" value="ENSCCNG00000022007.1"/>
</dbReference>
<feature type="compositionally biased region" description="Polar residues" evidence="3">
    <location>
        <begin position="249"/>
        <end position="263"/>
    </location>
</feature>
<evidence type="ECO:0000256" key="2">
    <source>
        <dbReference type="SAM" id="Coils"/>
    </source>
</evidence>
<evidence type="ECO:0000313" key="5">
    <source>
        <dbReference type="Ensembl" id="ENSCCNP00000022349.1"/>
    </source>
</evidence>
<protein>
    <recommendedName>
        <fullName evidence="4">L1 transposable element RRM domain-containing protein</fullName>
    </recommendedName>
</protein>
<reference evidence="5" key="1">
    <citation type="submission" date="2023-09" db="UniProtKB">
        <authorList>
            <consortium name="Ensembl"/>
        </authorList>
    </citation>
    <scope>IDENTIFICATION</scope>
</reference>
<comment type="similarity">
    <text evidence="1">Belongs to the transposase 22 family.</text>
</comment>
<sequence>MMRRQKKQGNQLPHSKKLVQEPEENELNRYSDPDSNKTKMNNAKEPNEAHKNNLKEEILQVINENFIEMILDMVNQNVQETLKKFQDNKNREFEKAQEEIKETIEALYEHQSETKNMINKEINELRLKIDNIKEEMTQYTENLRKKNETELQNKMEGQSSRIEQAEDRISELEDEMVIKGKTKELLVKQLKTCEKKMQELTDSIKRPNLRIMGIEEGEKVQAKGMHNIFNKIITENFPNLEKSMPIQMQEASRTPNRPDQNRTTPRHIIINMYKYRDPRKNIEGYKREKTNNIQR</sequence>
<organism evidence="5">
    <name type="scientific">Castor canadensis</name>
    <name type="common">American beaver</name>
    <dbReference type="NCBI Taxonomy" id="51338"/>
    <lineage>
        <taxon>Eukaryota</taxon>
        <taxon>Metazoa</taxon>
        <taxon>Chordata</taxon>
        <taxon>Craniata</taxon>
        <taxon>Vertebrata</taxon>
        <taxon>Euteleostomi</taxon>
        <taxon>Mammalia</taxon>
        <taxon>Eutheria</taxon>
        <taxon>Euarchontoglires</taxon>
        <taxon>Glires</taxon>
        <taxon>Rodentia</taxon>
        <taxon>Castorimorpha</taxon>
        <taxon>Castoridae</taxon>
        <taxon>Castor</taxon>
    </lineage>
</organism>
<feature type="domain" description="L1 transposable element RRM" evidence="4">
    <location>
        <begin position="206"/>
        <end position="277"/>
    </location>
</feature>
<name>A0A8C0X4R2_CASCN</name>
<dbReference type="PANTHER" id="PTHR11505">
    <property type="entry name" value="L1 TRANSPOSABLE ELEMENT-RELATED"/>
    <property type="match status" value="1"/>
</dbReference>
<feature type="compositionally biased region" description="Basic and acidic residues" evidence="3">
    <location>
        <begin position="26"/>
        <end position="37"/>
    </location>
</feature>
<evidence type="ECO:0000256" key="3">
    <source>
        <dbReference type="SAM" id="MobiDB-lite"/>
    </source>
</evidence>
<dbReference type="AlphaFoldDB" id="A0A8C0X4R2"/>
<feature type="region of interest" description="Disordered" evidence="3">
    <location>
        <begin position="1"/>
        <end position="51"/>
    </location>
</feature>
<dbReference type="FunFam" id="3.30.70.1820:FF:000002">
    <property type="entry name" value="LINE-1 retrotransposable element ORF1 protein"/>
    <property type="match status" value="1"/>
</dbReference>
<feature type="coiled-coil region" evidence="2">
    <location>
        <begin position="75"/>
        <end position="203"/>
    </location>
</feature>
<dbReference type="Gene3D" id="3.30.70.1820">
    <property type="entry name" value="L1 transposable element, RRM domain"/>
    <property type="match status" value="1"/>
</dbReference>
<dbReference type="InterPro" id="IPR043636">
    <property type="entry name" value="L1_RRM_dom"/>
</dbReference>
<proteinExistence type="inferred from homology"/>
<evidence type="ECO:0000256" key="1">
    <source>
        <dbReference type="ARBA" id="ARBA00061640"/>
    </source>
</evidence>